<dbReference type="KEGG" id="ehl:EHLA_3217"/>
<gene>
    <name evidence="3" type="ORF">EHLA_3217</name>
</gene>
<keyword evidence="1" id="KW-0812">Transmembrane</keyword>
<name>A0A285Q0Q9_9FIRM</name>
<dbReference type="EMBL" id="LT907978">
    <property type="protein sequence ID" value="SOB73765.1"/>
    <property type="molecule type" value="Genomic_DNA"/>
</dbReference>
<keyword evidence="4" id="KW-1185">Reference proteome</keyword>
<dbReference type="Proteomes" id="UP000217549">
    <property type="component" value="Chromosome I"/>
</dbReference>
<feature type="transmembrane region" description="Helical" evidence="1">
    <location>
        <begin position="45"/>
        <end position="66"/>
    </location>
</feature>
<dbReference type="InterPro" id="IPR025748">
    <property type="entry name" value="PrcB_C_dom"/>
</dbReference>
<reference evidence="4" key="1">
    <citation type="submission" date="2017-09" db="EMBL/GenBank/DDBJ databases">
        <authorList>
            <person name="Shetty A S."/>
        </authorList>
    </citation>
    <scope>NUCLEOTIDE SEQUENCE [LARGE SCALE GENOMIC DNA]</scope>
</reference>
<feature type="domain" description="PrcB C-terminal" evidence="2">
    <location>
        <begin position="121"/>
        <end position="176"/>
    </location>
</feature>
<accession>A0A285Q0Q9</accession>
<protein>
    <submittedName>
        <fullName evidence="3">PrcB C-terminal domain</fullName>
    </submittedName>
</protein>
<evidence type="ECO:0000313" key="3">
    <source>
        <dbReference type="EMBL" id="SOB73765.1"/>
    </source>
</evidence>
<evidence type="ECO:0000259" key="2">
    <source>
        <dbReference type="Pfam" id="PF14343"/>
    </source>
</evidence>
<proteinExistence type="predicted"/>
<dbReference type="Pfam" id="PF14343">
    <property type="entry name" value="PrcB_C"/>
    <property type="match status" value="1"/>
</dbReference>
<evidence type="ECO:0000256" key="1">
    <source>
        <dbReference type="SAM" id="Phobius"/>
    </source>
</evidence>
<organism evidence="3 4">
    <name type="scientific">Anaerobutyricum hallii</name>
    <dbReference type="NCBI Taxonomy" id="39488"/>
    <lineage>
        <taxon>Bacteria</taxon>
        <taxon>Bacillati</taxon>
        <taxon>Bacillota</taxon>
        <taxon>Clostridia</taxon>
        <taxon>Lachnospirales</taxon>
        <taxon>Lachnospiraceae</taxon>
        <taxon>Anaerobutyricum</taxon>
    </lineage>
</organism>
<sequence length="188" mass="22243">MIITYNWADENKEVNFYQQAHINKITLMFGSIDMVYNARNQTYRIVLFFIWIMISGIYITACTPIFPQNNFHISKLGNKNQGQEVSYEICEEKNMPHRLQKIIEDRKNRPGTFAYKNSKYTYLVVCYGEKPYSGYSIRIEECWKDKEQLYLKTQLIGPSAGEEIIETRTCPFLVVRCERTEQLCRIES</sequence>
<keyword evidence="1" id="KW-1133">Transmembrane helix</keyword>
<evidence type="ECO:0000313" key="4">
    <source>
        <dbReference type="Proteomes" id="UP000217549"/>
    </source>
</evidence>
<keyword evidence="1" id="KW-0472">Membrane</keyword>
<dbReference type="AlphaFoldDB" id="A0A285Q0Q9"/>